<evidence type="ECO:0000313" key="3">
    <source>
        <dbReference type="EMBL" id="KRL14527.1"/>
    </source>
</evidence>
<feature type="domain" description="S-Me-THD-like C-terminal" evidence="2">
    <location>
        <begin position="166"/>
        <end position="356"/>
    </location>
</feature>
<protein>
    <recommendedName>
        <fullName evidence="5">DUF917 domain-containing protein</fullName>
    </recommendedName>
</protein>
<evidence type="ECO:0000259" key="2">
    <source>
        <dbReference type="Pfam" id="PF20906"/>
    </source>
</evidence>
<gene>
    <name evidence="3" type="ORF">FD09_GL000175</name>
</gene>
<dbReference type="AlphaFoldDB" id="A0A0R1N2Q4"/>
<dbReference type="Gene3D" id="3.40.1610.10">
    <property type="entry name" value="CV3147-like domain"/>
    <property type="match status" value="1"/>
</dbReference>
<sequence>MRKLDIPAIQHIATGAALMGAGGGGNPFIGKLMAISAVRQFGPVTLLDPSEVPDDAVVSSPSGIGAPAVTLEKFPNGSEFKLAMKKLEDLLGKPITAVFPIEAGGINSMMPLVVGAQMHLPVVDADGMGRAFPELQMSTLVLAGHKICPIVMADEKGNSVIINTDDPHDAEKFARAITVQMGATAQSASDTTTGKALREDGVTGIMTLCEKIGTLLSAVSQYPTVADALQDLLQVTHGYHMMTAKITDIRHVTKGGFNFGTVIFNGLDEDQGHTGQLEFQNENIVFKREDTVLATAPDIIALVDTETLMPVTNEMLHYGKRVFVLGIPCNPKWRTPAGIKSVGPRYFKYDLDYEPVEDRVKAFRSQTVEAVK</sequence>
<feature type="domain" description="S-Me-THD N-terminal" evidence="1">
    <location>
        <begin position="9"/>
        <end position="163"/>
    </location>
</feature>
<dbReference type="Proteomes" id="UP000051330">
    <property type="component" value="Unassembled WGS sequence"/>
</dbReference>
<dbReference type="EMBL" id="AZEC01000001">
    <property type="protein sequence ID" value="KRL14527.1"/>
    <property type="molecule type" value="Genomic_DNA"/>
</dbReference>
<dbReference type="Pfam" id="PF20906">
    <property type="entry name" value="S-Me-THD_C"/>
    <property type="match status" value="1"/>
</dbReference>
<evidence type="ECO:0000313" key="4">
    <source>
        <dbReference type="Proteomes" id="UP000051330"/>
    </source>
</evidence>
<dbReference type="SUPFAM" id="SSF160991">
    <property type="entry name" value="CV3147-like"/>
    <property type="match status" value="1"/>
</dbReference>
<dbReference type="RefSeq" id="WP_057817310.1">
    <property type="nucleotide sequence ID" value="NZ_AZEC01000001.1"/>
</dbReference>
<accession>A0A0R1N2Q4</accession>
<evidence type="ECO:0008006" key="5">
    <source>
        <dbReference type="Google" id="ProtNLM"/>
    </source>
</evidence>
<name>A0A0R1N2Q4_9LACO</name>
<reference evidence="3 4" key="1">
    <citation type="journal article" date="2015" name="Genome Announc.">
        <title>Expanding the biotechnology potential of lactobacilli through comparative genomics of 213 strains and associated genera.</title>
        <authorList>
            <person name="Sun Z."/>
            <person name="Harris H.M."/>
            <person name="McCann A."/>
            <person name="Guo C."/>
            <person name="Argimon S."/>
            <person name="Zhang W."/>
            <person name="Yang X."/>
            <person name="Jeffery I.B."/>
            <person name="Cooney J.C."/>
            <person name="Kagawa T.F."/>
            <person name="Liu W."/>
            <person name="Song Y."/>
            <person name="Salvetti E."/>
            <person name="Wrobel A."/>
            <person name="Rasinkangas P."/>
            <person name="Parkhill J."/>
            <person name="Rea M.C."/>
            <person name="O'Sullivan O."/>
            <person name="Ritari J."/>
            <person name="Douillard F.P."/>
            <person name="Paul Ross R."/>
            <person name="Yang R."/>
            <person name="Briner A.E."/>
            <person name="Felis G.E."/>
            <person name="de Vos W.M."/>
            <person name="Barrangou R."/>
            <person name="Klaenhammer T.R."/>
            <person name="Caufield P.W."/>
            <person name="Cui Y."/>
            <person name="Zhang H."/>
            <person name="O'Toole P.W."/>
        </authorList>
    </citation>
    <scope>NUCLEOTIDE SEQUENCE [LARGE SCALE GENOMIC DNA]</scope>
    <source>
        <strain evidence="3 4">DSM 12744</strain>
    </source>
</reference>
<dbReference type="InterPro" id="IPR010318">
    <property type="entry name" value="S-Me-THD_N"/>
</dbReference>
<organism evidence="3 4">
    <name type="scientific">Schleiferilactobacillus perolens DSM 12744</name>
    <dbReference type="NCBI Taxonomy" id="1423792"/>
    <lineage>
        <taxon>Bacteria</taxon>
        <taxon>Bacillati</taxon>
        <taxon>Bacillota</taxon>
        <taxon>Bacilli</taxon>
        <taxon>Lactobacillales</taxon>
        <taxon>Lactobacillaceae</taxon>
        <taxon>Schleiferilactobacillus</taxon>
    </lineage>
</organism>
<dbReference type="InterPro" id="IPR048350">
    <property type="entry name" value="S-Me-THD-like_C"/>
</dbReference>
<dbReference type="Gene3D" id="2.40.390.10">
    <property type="entry name" value="CV3147-like"/>
    <property type="match status" value="1"/>
</dbReference>
<dbReference type="InterPro" id="IPR024071">
    <property type="entry name" value="S-Me-THD_C_sf"/>
</dbReference>
<evidence type="ECO:0000259" key="1">
    <source>
        <dbReference type="Pfam" id="PF06032"/>
    </source>
</evidence>
<comment type="caution">
    <text evidence="3">The sequence shown here is derived from an EMBL/GenBank/DDBJ whole genome shotgun (WGS) entry which is preliminary data.</text>
</comment>
<dbReference type="STRING" id="1423792.FD09_GL000175"/>
<dbReference type="InterPro" id="IPR027479">
    <property type="entry name" value="S-Me-THD_N_sf"/>
</dbReference>
<proteinExistence type="predicted"/>
<dbReference type="Pfam" id="PF06032">
    <property type="entry name" value="S-Me-THD_N"/>
    <property type="match status" value="1"/>
</dbReference>
<keyword evidence="4" id="KW-1185">Reference proteome</keyword>
<dbReference type="OrthoDB" id="7441206at2"/>
<dbReference type="PATRIC" id="fig|1423792.3.peg.178"/>